<dbReference type="PANTHER" id="PTHR10947:SF0">
    <property type="entry name" value="PHENYLALANINE--TRNA LIGASE BETA SUBUNIT"/>
    <property type="match status" value="1"/>
</dbReference>
<dbReference type="Gene3D" id="3.30.70.380">
    <property type="entry name" value="Ferrodoxin-fold anticodon-binding domain"/>
    <property type="match status" value="1"/>
</dbReference>
<dbReference type="AlphaFoldDB" id="A0A517Z2A9"/>
<dbReference type="InterPro" id="IPR004532">
    <property type="entry name" value="Phe-tRNA-ligase_IIc_bsu_bact"/>
</dbReference>
<dbReference type="SUPFAM" id="SSF55681">
    <property type="entry name" value="Class II aaRS and biotin synthetases"/>
    <property type="match status" value="1"/>
</dbReference>
<sequence length="673" mass="74596">MIVSWNWLKEYVDLDMPLDELTDRLTMSGLNLEEVEPLDGDHAIDLEVTSNRPDCLGHIGVAREIGTLYRKPIRIPAAEVPTAATKTSELTSVDIECTDLCPQYVARIIRGVKIGPSPDWLKERLEAIGVAPVNNVVDVTNFVLMECGQPLHAFDFDKLEGGRIVVRRARKGEKIVAIDHKEYELPEETCVIADSDNPVAIGGVMGGASTEIEDGTVNVLVEVANFQPLSVHHTARMLKLQSPSSYRFERGVDVQQLDWASRRCCELILQTAGGELLDEPVIAGGIPDWNPEPITLRFHQVSRILGIDVPPEECISILERLQLEQVGEATDESAAFVPPPWRRDLTREIDLIEEVARIHGYDQIPEDRAIPVVAATASLQDRVSEKVRQVLTAAGFCEAMTMSFITEPMAGMFTPHPDAAQLEVTPAAGEYGSLLRQTLVPSLLVCRRDNERNGNLNAELYEMARVFLAANPDDPATQPRRLAFVSGRSFAEMRGIVDAIATRLDRDAKITLKPSDIPQFVDGRGAELYLNGKACGWMGELDRDGALKDLKLREAVTAVELDMQVLTEAADLFPTLRPLPQYPAVSRDLNFILDEDVTWERLEEVVREAGGEHLESVRFVEQYRGKHIPAGKKSYVLSVSYRADDRTLTGDEVDAAQQQVIQACEQKLSAALR</sequence>
<dbReference type="SUPFAM" id="SSF54991">
    <property type="entry name" value="Anticodon-binding domain of PheRS"/>
    <property type="match status" value="1"/>
</dbReference>
<keyword evidence="3 12" id="KW-0963">Cytoplasm</keyword>
<dbReference type="KEGG" id="mri:Mal4_08760"/>
<evidence type="ECO:0000256" key="5">
    <source>
        <dbReference type="ARBA" id="ARBA00022723"/>
    </source>
</evidence>
<evidence type="ECO:0000256" key="4">
    <source>
        <dbReference type="ARBA" id="ARBA00022598"/>
    </source>
</evidence>
<dbReference type="FunFam" id="3.50.40.10:FF:000001">
    <property type="entry name" value="Phenylalanine--tRNA ligase beta subunit"/>
    <property type="match status" value="1"/>
</dbReference>
<dbReference type="Gene3D" id="3.30.56.10">
    <property type="match status" value="2"/>
</dbReference>
<keyword evidence="5 12" id="KW-0479">Metal-binding</keyword>
<evidence type="ECO:0000256" key="10">
    <source>
        <dbReference type="ARBA" id="ARBA00023146"/>
    </source>
</evidence>
<organism evidence="15 16">
    <name type="scientific">Maioricimonas rarisocia</name>
    <dbReference type="NCBI Taxonomy" id="2528026"/>
    <lineage>
        <taxon>Bacteria</taxon>
        <taxon>Pseudomonadati</taxon>
        <taxon>Planctomycetota</taxon>
        <taxon>Planctomycetia</taxon>
        <taxon>Planctomycetales</taxon>
        <taxon>Planctomycetaceae</taxon>
        <taxon>Maioricimonas</taxon>
    </lineage>
</organism>
<evidence type="ECO:0000313" key="16">
    <source>
        <dbReference type="Proteomes" id="UP000320496"/>
    </source>
</evidence>
<dbReference type="GO" id="GO:0003723">
    <property type="term" value="F:RNA binding"/>
    <property type="evidence" value="ECO:0007669"/>
    <property type="project" value="InterPro"/>
</dbReference>
<dbReference type="GO" id="GO:0006432">
    <property type="term" value="P:phenylalanyl-tRNA aminoacylation"/>
    <property type="evidence" value="ECO:0007669"/>
    <property type="project" value="UniProtKB-UniRule"/>
</dbReference>
<evidence type="ECO:0000256" key="8">
    <source>
        <dbReference type="ARBA" id="ARBA00022842"/>
    </source>
</evidence>
<evidence type="ECO:0000256" key="12">
    <source>
        <dbReference type="HAMAP-Rule" id="MF_00283"/>
    </source>
</evidence>
<dbReference type="SUPFAM" id="SSF56037">
    <property type="entry name" value="PheT/TilS domain"/>
    <property type="match status" value="1"/>
</dbReference>
<dbReference type="GO" id="GO:0005524">
    <property type="term" value="F:ATP binding"/>
    <property type="evidence" value="ECO:0007669"/>
    <property type="project" value="UniProtKB-UniRule"/>
</dbReference>
<accession>A0A517Z2A9</accession>
<feature type="binding site" evidence="12">
    <location>
        <position position="353"/>
    </location>
    <ligand>
        <name>Mg(2+)</name>
        <dbReference type="ChEBI" id="CHEBI:18420"/>
        <note>shared with alpha subunit</note>
    </ligand>
</feature>
<evidence type="ECO:0000256" key="11">
    <source>
        <dbReference type="ARBA" id="ARBA00049255"/>
    </source>
</evidence>
<gene>
    <name evidence="12 15" type="primary">pheT</name>
    <name evidence="15" type="ORF">Mal4_08760</name>
</gene>
<keyword evidence="10 12" id="KW-0030">Aminoacyl-tRNA synthetase</keyword>
<dbReference type="InterPro" id="IPR045864">
    <property type="entry name" value="aa-tRNA-synth_II/BPL/LPL"/>
</dbReference>
<evidence type="ECO:0000256" key="1">
    <source>
        <dbReference type="ARBA" id="ARBA00008653"/>
    </source>
</evidence>
<evidence type="ECO:0000256" key="2">
    <source>
        <dbReference type="ARBA" id="ARBA00011209"/>
    </source>
</evidence>
<dbReference type="PROSITE" id="PS51483">
    <property type="entry name" value="B5"/>
    <property type="match status" value="1"/>
</dbReference>
<keyword evidence="6 12" id="KW-0547">Nucleotide-binding</keyword>
<dbReference type="PANTHER" id="PTHR10947">
    <property type="entry name" value="PHENYLALANYL-TRNA SYNTHETASE BETA CHAIN AND LEUCINE-RICH REPEAT-CONTAINING PROTEIN 47"/>
    <property type="match status" value="1"/>
</dbReference>
<dbReference type="SMART" id="SM00873">
    <property type="entry name" value="B3_4"/>
    <property type="match status" value="1"/>
</dbReference>
<keyword evidence="8 12" id="KW-0460">Magnesium</keyword>
<feature type="domain" description="B5" evidence="14">
    <location>
        <begin position="289"/>
        <end position="366"/>
    </location>
</feature>
<dbReference type="InterPro" id="IPR005147">
    <property type="entry name" value="tRNA_synthase_B5-dom"/>
</dbReference>
<dbReference type="Pfam" id="PF03147">
    <property type="entry name" value="FDX-ACB"/>
    <property type="match status" value="1"/>
</dbReference>
<keyword evidence="4 12" id="KW-0436">Ligase</keyword>
<evidence type="ECO:0000256" key="9">
    <source>
        <dbReference type="ARBA" id="ARBA00022917"/>
    </source>
</evidence>
<dbReference type="FunFam" id="3.30.56.10:FF:000001">
    <property type="entry name" value="Phenylalanine--tRNA ligase beta subunit"/>
    <property type="match status" value="1"/>
</dbReference>
<dbReference type="InterPro" id="IPR036690">
    <property type="entry name" value="Fdx_antiC-bd_sf"/>
</dbReference>
<feature type="binding site" evidence="12">
    <location>
        <position position="350"/>
    </location>
    <ligand>
        <name>Mg(2+)</name>
        <dbReference type="ChEBI" id="CHEBI:18420"/>
        <note>shared with alpha subunit</note>
    </ligand>
</feature>
<evidence type="ECO:0000256" key="3">
    <source>
        <dbReference type="ARBA" id="ARBA00022490"/>
    </source>
</evidence>
<dbReference type="InterPro" id="IPR005146">
    <property type="entry name" value="B3/B4_tRNA-bd"/>
</dbReference>
<evidence type="ECO:0000259" key="13">
    <source>
        <dbReference type="PROSITE" id="PS51447"/>
    </source>
</evidence>
<evidence type="ECO:0000259" key="14">
    <source>
        <dbReference type="PROSITE" id="PS51483"/>
    </source>
</evidence>
<keyword evidence="9 12" id="KW-0648">Protein biosynthesis</keyword>
<dbReference type="Proteomes" id="UP000320496">
    <property type="component" value="Chromosome"/>
</dbReference>
<dbReference type="Pfam" id="PF17759">
    <property type="entry name" value="tRNA_synthFbeta"/>
    <property type="match status" value="1"/>
</dbReference>
<dbReference type="GO" id="GO:0000287">
    <property type="term" value="F:magnesium ion binding"/>
    <property type="evidence" value="ECO:0007669"/>
    <property type="project" value="UniProtKB-UniRule"/>
</dbReference>
<dbReference type="InterPro" id="IPR005121">
    <property type="entry name" value="Fdx_antiC-bd"/>
</dbReference>
<dbReference type="EMBL" id="CP036275">
    <property type="protein sequence ID" value="QDU36589.1"/>
    <property type="molecule type" value="Genomic_DNA"/>
</dbReference>
<dbReference type="HAMAP" id="MF_00283">
    <property type="entry name" value="Phe_tRNA_synth_beta1"/>
    <property type="match status" value="1"/>
</dbReference>
<comment type="similarity">
    <text evidence="1 12">Belongs to the phenylalanyl-tRNA synthetase beta subunit family. Type 1 subfamily.</text>
</comment>
<dbReference type="PROSITE" id="PS51447">
    <property type="entry name" value="FDX_ACB"/>
    <property type="match status" value="1"/>
</dbReference>
<dbReference type="InterPro" id="IPR045060">
    <property type="entry name" value="Phe-tRNA-ligase_IIc_bsu"/>
</dbReference>
<evidence type="ECO:0000256" key="6">
    <source>
        <dbReference type="ARBA" id="ARBA00022741"/>
    </source>
</evidence>
<dbReference type="Gene3D" id="3.30.930.10">
    <property type="entry name" value="Bira Bifunctional Protein, Domain 2"/>
    <property type="match status" value="1"/>
</dbReference>
<keyword evidence="7 12" id="KW-0067">ATP-binding</keyword>
<feature type="binding site" evidence="12">
    <location>
        <position position="344"/>
    </location>
    <ligand>
        <name>Mg(2+)</name>
        <dbReference type="ChEBI" id="CHEBI:18420"/>
        <note>shared with alpha subunit</note>
    </ligand>
</feature>
<comment type="subcellular location">
    <subcellularLocation>
        <location evidence="12">Cytoplasm</location>
    </subcellularLocation>
</comment>
<dbReference type="InterPro" id="IPR009061">
    <property type="entry name" value="DNA-bd_dom_put_sf"/>
</dbReference>
<dbReference type="SMART" id="SM00896">
    <property type="entry name" value="FDX-ACB"/>
    <property type="match status" value="1"/>
</dbReference>
<comment type="cofactor">
    <cofactor evidence="12">
        <name>Mg(2+)</name>
        <dbReference type="ChEBI" id="CHEBI:18420"/>
    </cofactor>
    <text evidence="12">Binds 2 magnesium ions per tetramer.</text>
</comment>
<keyword evidence="16" id="KW-1185">Reference proteome</keyword>
<dbReference type="SUPFAM" id="SSF46955">
    <property type="entry name" value="Putative DNA-binding domain"/>
    <property type="match status" value="2"/>
</dbReference>
<evidence type="ECO:0000313" key="15">
    <source>
        <dbReference type="EMBL" id="QDU36589.1"/>
    </source>
</evidence>
<evidence type="ECO:0000256" key="7">
    <source>
        <dbReference type="ARBA" id="ARBA00022840"/>
    </source>
</evidence>
<dbReference type="InterPro" id="IPR020825">
    <property type="entry name" value="Phe-tRNA_synthase-like_B3/B4"/>
</dbReference>
<dbReference type="GO" id="GO:0004826">
    <property type="term" value="F:phenylalanine-tRNA ligase activity"/>
    <property type="evidence" value="ECO:0007669"/>
    <property type="project" value="UniProtKB-UniRule"/>
</dbReference>
<dbReference type="GO" id="GO:0009328">
    <property type="term" value="C:phenylalanine-tRNA ligase complex"/>
    <property type="evidence" value="ECO:0007669"/>
    <property type="project" value="TreeGrafter"/>
</dbReference>
<dbReference type="Pfam" id="PF03483">
    <property type="entry name" value="B3_4"/>
    <property type="match status" value="1"/>
</dbReference>
<dbReference type="SMART" id="SM00874">
    <property type="entry name" value="B5"/>
    <property type="match status" value="1"/>
</dbReference>
<dbReference type="NCBIfam" id="TIGR00472">
    <property type="entry name" value="pheT_bact"/>
    <property type="match status" value="1"/>
</dbReference>
<protein>
    <recommendedName>
        <fullName evidence="12">Phenylalanine--tRNA ligase beta subunit</fullName>
        <ecNumber evidence="12">6.1.1.20</ecNumber>
    </recommendedName>
    <alternativeName>
        <fullName evidence="12">Phenylalanyl-tRNA synthetase beta subunit</fullName>
        <shortName evidence="12">PheRS</shortName>
    </alternativeName>
</protein>
<dbReference type="Pfam" id="PF03484">
    <property type="entry name" value="B5"/>
    <property type="match status" value="1"/>
</dbReference>
<dbReference type="OrthoDB" id="9805455at2"/>
<proteinExistence type="inferred from homology"/>
<feature type="domain" description="FDX-ACB" evidence="13">
    <location>
        <begin position="580"/>
        <end position="673"/>
    </location>
</feature>
<feature type="binding site" evidence="12">
    <location>
        <position position="354"/>
    </location>
    <ligand>
        <name>Mg(2+)</name>
        <dbReference type="ChEBI" id="CHEBI:18420"/>
        <note>shared with alpha subunit</note>
    </ligand>
</feature>
<comment type="catalytic activity">
    <reaction evidence="11 12">
        <text>tRNA(Phe) + L-phenylalanine + ATP = L-phenylalanyl-tRNA(Phe) + AMP + diphosphate + H(+)</text>
        <dbReference type="Rhea" id="RHEA:19413"/>
        <dbReference type="Rhea" id="RHEA-COMP:9668"/>
        <dbReference type="Rhea" id="RHEA-COMP:9699"/>
        <dbReference type="ChEBI" id="CHEBI:15378"/>
        <dbReference type="ChEBI" id="CHEBI:30616"/>
        <dbReference type="ChEBI" id="CHEBI:33019"/>
        <dbReference type="ChEBI" id="CHEBI:58095"/>
        <dbReference type="ChEBI" id="CHEBI:78442"/>
        <dbReference type="ChEBI" id="CHEBI:78531"/>
        <dbReference type="ChEBI" id="CHEBI:456215"/>
        <dbReference type="EC" id="6.1.1.20"/>
    </reaction>
</comment>
<dbReference type="InterPro" id="IPR041616">
    <property type="entry name" value="PheRS_beta_core"/>
</dbReference>
<dbReference type="EC" id="6.1.1.20" evidence="12"/>
<name>A0A517Z2A9_9PLAN</name>
<reference evidence="15 16" key="1">
    <citation type="submission" date="2019-02" db="EMBL/GenBank/DDBJ databases">
        <title>Deep-cultivation of Planctomycetes and their phenomic and genomic characterization uncovers novel biology.</title>
        <authorList>
            <person name="Wiegand S."/>
            <person name="Jogler M."/>
            <person name="Boedeker C."/>
            <person name="Pinto D."/>
            <person name="Vollmers J."/>
            <person name="Rivas-Marin E."/>
            <person name="Kohn T."/>
            <person name="Peeters S.H."/>
            <person name="Heuer A."/>
            <person name="Rast P."/>
            <person name="Oberbeckmann S."/>
            <person name="Bunk B."/>
            <person name="Jeske O."/>
            <person name="Meyerdierks A."/>
            <person name="Storesund J.E."/>
            <person name="Kallscheuer N."/>
            <person name="Luecker S."/>
            <person name="Lage O.M."/>
            <person name="Pohl T."/>
            <person name="Merkel B.J."/>
            <person name="Hornburger P."/>
            <person name="Mueller R.-W."/>
            <person name="Bruemmer F."/>
            <person name="Labrenz M."/>
            <person name="Spormann A.M."/>
            <person name="Op den Camp H."/>
            <person name="Overmann J."/>
            <person name="Amann R."/>
            <person name="Jetten M.S.M."/>
            <person name="Mascher T."/>
            <person name="Medema M.H."/>
            <person name="Devos D.P."/>
            <person name="Kaster A.-K."/>
            <person name="Ovreas L."/>
            <person name="Rohde M."/>
            <person name="Galperin M.Y."/>
            <person name="Jogler C."/>
        </authorList>
    </citation>
    <scope>NUCLEOTIDE SEQUENCE [LARGE SCALE GENOMIC DNA]</scope>
    <source>
        <strain evidence="15 16">Mal4</strain>
    </source>
</reference>
<comment type="subunit">
    <text evidence="2 12">Tetramer of two alpha and two beta subunits.</text>
</comment>
<dbReference type="RefSeq" id="WP_145367234.1">
    <property type="nucleotide sequence ID" value="NZ_CP036275.1"/>
</dbReference>
<dbReference type="Gene3D" id="3.50.40.10">
    <property type="entry name" value="Phenylalanyl-trna Synthetase, Chain B, domain 3"/>
    <property type="match status" value="1"/>
</dbReference>